<evidence type="ECO:0000313" key="7">
    <source>
        <dbReference type="EMBL" id="MBF4695289.1"/>
    </source>
</evidence>
<dbReference type="RefSeq" id="WP_194703526.1">
    <property type="nucleotide sequence ID" value="NZ_JADKNH010000014.1"/>
</dbReference>
<keyword evidence="8" id="KW-1185">Reference proteome</keyword>
<dbReference type="InterPro" id="IPR000415">
    <property type="entry name" value="Nitroreductase-like"/>
</dbReference>
<accession>A0ABR9ZXU5</accession>
<evidence type="ECO:0000256" key="3">
    <source>
        <dbReference type="ARBA" id="ARBA00022643"/>
    </source>
</evidence>
<evidence type="ECO:0000256" key="2">
    <source>
        <dbReference type="ARBA" id="ARBA00022630"/>
    </source>
</evidence>
<gene>
    <name evidence="7" type="ORF">ISU02_19525</name>
</gene>
<sequence length="255" mass="29252">MDLKNLNDKKKIQNSTTEVLVNHTSIRKFNRVEISDEAVNTIVESAKRGATAGNMMLYSIVKIRSKETLKSLATSCDDQPFIGDASLALLFVLDHHKWQKYFEISGLPERIEDFSGPSVSDFVLAMQDATIAAQNAVIAAESMGIGTCYIGDIMEHYEAHKALFNLPEYTMPAILVVFGHYDHKPVLRPRFENEFTVFEESYPDIDEVFIQKMFKAKEESTEDFAYKFYMRKKDAAFFKEMNRSIHKYLAEWEGK</sequence>
<keyword evidence="2 5" id="KW-0285">Flavoprotein</keyword>
<dbReference type="PIRSF" id="PIRSF005426">
    <property type="entry name" value="Frp"/>
    <property type="match status" value="1"/>
</dbReference>
<reference evidence="7 8" key="1">
    <citation type="submission" date="2020-11" db="EMBL/GenBank/DDBJ databases">
        <title>Fusibacter basophilias sp. nov.</title>
        <authorList>
            <person name="Qiu D."/>
        </authorList>
    </citation>
    <scope>NUCLEOTIDE SEQUENCE [LARGE SCALE GENOMIC DNA]</scope>
    <source>
        <strain evidence="7 8">Q10-2</strain>
    </source>
</reference>
<dbReference type="PANTHER" id="PTHR43425:SF2">
    <property type="entry name" value="OXYGEN-INSENSITIVE NADPH NITROREDUCTASE"/>
    <property type="match status" value="1"/>
</dbReference>
<dbReference type="InterPro" id="IPR016446">
    <property type="entry name" value="Flavin_OxRdtase_Frp"/>
</dbReference>
<dbReference type="InterPro" id="IPR029479">
    <property type="entry name" value="Nitroreductase"/>
</dbReference>
<dbReference type="PANTHER" id="PTHR43425">
    <property type="entry name" value="OXYGEN-INSENSITIVE NADPH NITROREDUCTASE"/>
    <property type="match status" value="1"/>
</dbReference>
<organism evidence="7 8">
    <name type="scientific">Fusibacter ferrireducens</name>
    <dbReference type="NCBI Taxonomy" id="2785058"/>
    <lineage>
        <taxon>Bacteria</taxon>
        <taxon>Bacillati</taxon>
        <taxon>Bacillota</taxon>
        <taxon>Clostridia</taxon>
        <taxon>Eubacteriales</taxon>
        <taxon>Eubacteriales Family XII. Incertae Sedis</taxon>
        <taxon>Fusibacter</taxon>
    </lineage>
</organism>
<dbReference type="SUPFAM" id="SSF55469">
    <property type="entry name" value="FMN-dependent nitroreductase-like"/>
    <property type="match status" value="1"/>
</dbReference>
<dbReference type="Pfam" id="PF00881">
    <property type="entry name" value="Nitroreductase"/>
    <property type="match status" value="1"/>
</dbReference>
<evidence type="ECO:0000256" key="1">
    <source>
        <dbReference type="ARBA" id="ARBA00008366"/>
    </source>
</evidence>
<comment type="caution">
    <text evidence="7">The sequence shown here is derived from an EMBL/GenBank/DDBJ whole genome shotgun (WGS) entry which is preliminary data.</text>
</comment>
<evidence type="ECO:0000256" key="4">
    <source>
        <dbReference type="ARBA" id="ARBA00023002"/>
    </source>
</evidence>
<comment type="similarity">
    <text evidence="1 5">Belongs to the flavin oxidoreductase frp family.</text>
</comment>
<name>A0ABR9ZXU5_9FIRM</name>
<keyword evidence="3 5" id="KW-0288">FMN</keyword>
<evidence type="ECO:0000259" key="6">
    <source>
        <dbReference type="Pfam" id="PF00881"/>
    </source>
</evidence>
<proteinExistence type="inferred from homology"/>
<evidence type="ECO:0000256" key="5">
    <source>
        <dbReference type="PIRNR" id="PIRNR005426"/>
    </source>
</evidence>
<feature type="domain" description="Nitroreductase" evidence="6">
    <location>
        <begin position="22"/>
        <end position="180"/>
    </location>
</feature>
<dbReference type="EMBL" id="JADKNH010000014">
    <property type="protein sequence ID" value="MBF4695289.1"/>
    <property type="molecule type" value="Genomic_DNA"/>
</dbReference>
<keyword evidence="4 5" id="KW-0560">Oxidoreductase</keyword>
<dbReference type="Proteomes" id="UP000614200">
    <property type="component" value="Unassembled WGS sequence"/>
</dbReference>
<keyword evidence="5" id="KW-0521">NADP</keyword>
<evidence type="ECO:0000313" key="8">
    <source>
        <dbReference type="Proteomes" id="UP000614200"/>
    </source>
</evidence>
<dbReference type="Gene3D" id="3.40.109.10">
    <property type="entry name" value="NADH Oxidase"/>
    <property type="match status" value="1"/>
</dbReference>
<protein>
    <submittedName>
        <fullName evidence="7">Nitroreductase family protein</fullName>
    </submittedName>
</protein>